<evidence type="ECO:0000313" key="3">
    <source>
        <dbReference type="Proteomes" id="UP000064967"/>
    </source>
</evidence>
<keyword evidence="3" id="KW-1185">Reference proteome</keyword>
<name>A0A0K1PT76_9BACT</name>
<protein>
    <recommendedName>
        <fullName evidence="4">Peptidase M61 catalytic domain-containing protein</fullName>
    </recommendedName>
</protein>
<sequence length="511" mass="54820">MRLAALVVLVHLLAFVSACARPGSSARDPSRGESVAQLAGPDFVGDYTARWDVVSGDVFVEARLARGAGAALFVDLGAERWVRDAVVGVDHRDDPSAPLRPLAHDGRAFIAPECAKAPCRVRYRYALREAARSIDDVDVASEEGETVEAPPSTWLLAPFFEGDTTSKIRFRVETSDGSRFVTGVYPSSAARDAWDISLDDLRSSPYSAFGTFRSRVVDVNGARLAIAIAPGKLAIKDDELVAWAETRARAVAGYFGRFPLPYSLVLFVPSRGGWVGGGRTLAGGGGTVLMRVGERATTAALADDWVLVHELIHLAFPSVSRSFAWAEEGLATYVEPFVRARAGFIDAERAWSGLVRGLPNGLPAAGDRGLDQTPTWGRTYWGGALFFLLADVEIRKRTDGRLGLEDALRGILAEGGNNAVRWDLDRVFAAGDRATGLNVLRELHERMGSEPSPVDLGALFGTLGLVTSSSASTGRPGRHVITVRFEEAAPLADVRRAITLGRPGIVGTIER</sequence>
<evidence type="ECO:0000313" key="2">
    <source>
        <dbReference type="EMBL" id="AKU96334.1"/>
    </source>
</evidence>
<dbReference type="Gene3D" id="1.10.390.10">
    <property type="entry name" value="Neutral Protease Domain 2"/>
    <property type="match status" value="1"/>
</dbReference>
<dbReference type="PATRIC" id="fig|1391654.3.peg.3032"/>
<organism evidence="2 3">
    <name type="scientific">Labilithrix luteola</name>
    <dbReference type="NCBI Taxonomy" id="1391654"/>
    <lineage>
        <taxon>Bacteria</taxon>
        <taxon>Pseudomonadati</taxon>
        <taxon>Myxococcota</taxon>
        <taxon>Polyangia</taxon>
        <taxon>Polyangiales</taxon>
        <taxon>Labilitrichaceae</taxon>
        <taxon>Labilithrix</taxon>
    </lineage>
</organism>
<dbReference type="InterPro" id="IPR027268">
    <property type="entry name" value="Peptidase_M4/M1_CTD_sf"/>
</dbReference>
<dbReference type="PROSITE" id="PS51257">
    <property type="entry name" value="PROKAR_LIPOPROTEIN"/>
    <property type="match status" value="1"/>
</dbReference>
<dbReference type="STRING" id="1391654.AKJ09_02998"/>
<dbReference type="AlphaFoldDB" id="A0A0K1PT76"/>
<accession>A0A0K1PT76</accession>
<feature type="signal peptide" evidence="1">
    <location>
        <begin position="1"/>
        <end position="20"/>
    </location>
</feature>
<dbReference type="OrthoDB" id="1467486at2"/>
<dbReference type="KEGG" id="llu:AKJ09_02998"/>
<reference evidence="2 3" key="1">
    <citation type="submission" date="2015-08" db="EMBL/GenBank/DDBJ databases">
        <authorList>
            <person name="Babu N.S."/>
            <person name="Beckwith C.J."/>
            <person name="Beseler K.G."/>
            <person name="Brison A."/>
            <person name="Carone J.V."/>
            <person name="Caskin T.P."/>
            <person name="Diamond M."/>
            <person name="Durham M.E."/>
            <person name="Foxe J.M."/>
            <person name="Go M."/>
            <person name="Henderson B.A."/>
            <person name="Jones I.B."/>
            <person name="McGettigan J.A."/>
            <person name="Micheletti S.J."/>
            <person name="Nasrallah M.E."/>
            <person name="Ortiz D."/>
            <person name="Piller C.R."/>
            <person name="Privatt S.R."/>
            <person name="Schneider S.L."/>
            <person name="Sharp S."/>
            <person name="Smith T.C."/>
            <person name="Stanton J.D."/>
            <person name="Ullery H.E."/>
            <person name="Wilson R.J."/>
            <person name="Serrano M.G."/>
            <person name="Buck G."/>
            <person name="Lee V."/>
            <person name="Wang Y."/>
            <person name="Carvalho R."/>
            <person name="Voegtly L."/>
            <person name="Shi R."/>
            <person name="Duckworth R."/>
            <person name="Johnson A."/>
            <person name="Loviza R."/>
            <person name="Walstead R."/>
            <person name="Shah Z."/>
            <person name="Kiflezghi M."/>
            <person name="Wade K."/>
            <person name="Ball S.L."/>
            <person name="Bradley K.W."/>
            <person name="Asai D.J."/>
            <person name="Bowman C.A."/>
            <person name="Russell D.A."/>
            <person name="Pope W.H."/>
            <person name="Jacobs-Sera D."/>
            <person name="Hendrix R.W."/>
            <person name="Hatfull G.F."/>
        </authorList>
    </citation>
    <scope>NUCLEOTIDE SEQUENCE [LARGE SCALE GENOMIC DNA]</scope>
    <source>
        <strain evidence="2 3">DSM 27648</strain>
    </source>
</reference>
<proteinExistence type="predicted"/>
<evidence type="ECO:0008006" key="4">
    <source>
        <dbReference type="Google" id="ProtNLM"/>
    </source>
</evidence>
<feature type="chain" id="PRO_5005466004" description="Peptidase M61 catalytic domain-containing protein" evidence="1">
    <location>
        <begin position="21"/>
        <end position="511"/>
    </location>
</feature>
<evidence type="ECO:0000256" key="1">
    <source>
        <dbReference type="SAM" id="SignalP"/>
    </source>
</evidence>
<dbReference type="EMBL" id="CP012333">
    <property type="protein sequence ID" value="AKU96334.1"/>
    <property type="molecule type" value="Genomic_DNA"/>
</dbReference>
<dbReference type="RefSeq" id="WP_146647641.1">
    <property type="nucleotide sequence ID" value="NZ_CP012333.1"/>
</dbReference>
<keyword evidence="1" id="KW-0732">Signal</keyword>
<gene>
    <name evidence="2" type="ORF">AKJ09_02998</name>
</gene>
<dbReference type="Proteomes" id="UP000064967">
    <property type="component" value="Chromosome"/>
</dbReference>